<dbReference type="OrthoDB" id="20872at2759"/>
<dbReference type="PANTHER" id="PTHR10622:SF10">
    <property type="entry name" value="HET DOMAIN-CONTAINING PROTEIN"/>
    <property type="match status" value="1"/>
</dbReference>
<name>A0A9P9AET9_9PEZI</name>
<organism evidence="3 4">
    <name type="scientific">Plectosphaerella plurivora</name>
    <dbReference type="NCBI Taxonomy" id="936078"/>
    <lineage>
        <taxon>Eukaryota</taxon>
        <taxon>Fungi</taxon>
        <taxon>Dikarya</taxon>
        <taxon>Ascomycota</taxon>
        <taxon>Pezizomycotina</taxon>
        <taxon>Sordariomycetes</taxon>
        <taxon>Hypocreomycetidae</taxon>
        <taxon>Glomerellales</taxon>
        <taxon>Plectosphaerellaceae</taxon>
        <taxon>Plectosphaerella</taxon>
    </lineage>
</organism>
<dbReference type="InterPro" id="IPR010730">
    <property type="entry name" value="HET"/>
</dbReference>
<reference evidence="3" key="1">
    <citation type="journal article" date="2021" name="Nat. Commun.">
        <title>Genetic determinants of endophytism in the Arabidopsis root mycobiome.</title>
        <authorList>
            <person name="Mesny F."/>
            <person name="Miyauchi S."/>
            <person name="Thiergart T."/>
            <person name="Pickel B."/>
            <person name="Atanasova L."/>
            <person name="Karlsson M."/>
            <person name="Huettel B."/>
            <person name="Barry K.W."/>
            <person name="Haridas S."/>
            <person name="Chen C."/>
            <person name="Bauer D."/>
            <person name="Andreopoulos W."/>
            <person name="Pangilinan J."/>
            <person name="LaButti K."/>
            <person name="Riley R."/>
            <person name="Lipzen A."/>
            <person name="Clum A."/>
            <person name="Drula E."/>
            <person name="Henrissat B."/>
            <person name="Kohler A."/>
            <person name="Grigoriev I.V."/>
            <person name="Martin F.M."/>
            <person name="Hacquard S."/>
        </authorList>
    </citation>
    <scope>NUCLEOTIDE SEQUENCE</scope>
    <source>
        <strain evidence="3">MPI-SDFR-AT-0117</strain>
    </source>
</reference>
<dbReference type="Pfam" id="PF26640">
    <property type="entry name" value="DUF8212"/>
    <property type="match status" value="1"/>
</dbReference>
<dbReference type="Proteomes" id="UP000770015">
    <property type="component" value="Unassembled WGS sequence"/>
</dbReference>
<dbReference type="PANTHER" id="PTHR10622">
    <property type="entry name" value="HET DOMAIN-CONTAINING PROTEIN"/>
    <property type="match status" value="1"/>
</dbReference>
<keyword evidence="4" id="KW-1185">Reference proteome</keyword>
<dbReference type="AlphaFoldDB" id="A0A9P9AET9"/>
<gene>
    <name evidence="3" type="ORF">F5X68DRAFT_227411</name>
</gene>
<comment type="caution">
    <text evidence="3">The sequence shown here is derived from an EMBL/GenBank/DDBJ whole genome shotgun (WGS) entry which is preliminary data.</text>
</comment>
<evidence type="ECO:0000313" key="4">
    <source>
        <dbReference type="Proteomes" id="UP000770015"/>
    </source>
</evidence>
<dbReference type="Pfam" id="PF06985">
    <property type="entry name" value="HET"/>
    <property type="match status" value="1"/>
</dbReference>
<accession>A0A9P9AET9</accession>
<feature type="domain" description="Heterokaryon incompatibility" evidence="1">
    <location>
        <begin position="22"/>
        <end position="111"/>
    </location>
</feature>
<dbReference type="InterPro" id="IPR058525">
    <property type="entry name" value="DUF8212"/>
</dbReference>
<evidence type="ECO:0000313" key="3">
    <source>
        <dbReference type="EMBL" id="KAH6695431.1"/>
    </source>
</evidence>
<feature type="domain" description="DUF8212" evidence="2">
    <location>
        <begin position="218"/>
        <end position="284"/>
    </location>
</feature>
<sequence length="406" mass="45667">MRLLNATTLEVESFPPDATPQYAILSHRWTTDEVSFQDMERGTARAKGGFAKLKASCAIARTEGLSHIWVDTCCIDKTSSAELSEAINSMFRYYQEAEICYAYLHDASGESDFLDSDWFDRGWTLQELVAPLYVRFYGGRWNAFGDRASLAPGIEVKTGIARAYLYGQETQDLGLASIAERMSWAARRSTTRPEDISYCLMGIFDIHMPLLYGEGAEKAFVRLQREILKDTTDESWLAWGDLPGKSMPETPEVEEDAGSEALSSVLAKSPANFWNCRDIVVCHTAEKTPISTSNLGIHVDFPEVSQSGHQVLLLGCRWRHDYENVIGISVRSRMGRYYRASMNTVLEPESSWSRAAKGTVKILGVDQYREPENPMDSLYLIDSVDPRFAVLEEPAVSLTYRVVFYS</sequence>
<protein>
    <submittedName>
        <fullName evidence="3">Heterokaryon incompatibility protein-domain-containing protein</fullName>
    </submittedName>
</protein>
<dbReference type="EMBL" id="JAGSXJ010000002">
    <property type="protein sequence ID" value="KAH6695431.1"/>
    <property type="molecule type" value="Genomic_DNA"/>
</dbReference>
<evidence type="ECO:0000259" key="2">
    <source>
        <dbReference type="Pfam" id="PF26640"/>
    </source>
</evidence>
<evidence type="ECO:0000259" key="1">
    <source>
        <dbReference type="Pfam" id="PF06985"/>
    </source>
</evidence>
<proteinExistence type="predicted"/>